<dbReference type="FunFam" id="3.40.50.300:FF:000216">
    <property type="entry name" value="Type VII secretion ATPase EccA"/>
    <property type="match status" value="1"/>
</dbReference>
<dbReference type="InterPro" id="IPR000641">
    <property type="entry name" value="CbxX/CfxQ"/>
</dbReference>
<sequence>MGKDRRDKEEEKERLWKQVMGKDRSLSASDLEGLQEVSDEKNVLVSDDQAMSQLHAILLKQQKQLEQMSKEISPDQKKLNDDMDALNQSLKEDYHVQEPKEEKPVDDKAVFAQMEEVLNKEIIGQKEAVHNLCAALRRPYVMGTEKNHARNVILIMGKEGVGRHACVAAASRVLYQHQIFTSPDVNTIDLSRYTSASQEQVFVQDLYQALHQNGGMIVFENFKQGFAPFLRMVSSLAENGSVLLNKRYVLRQGILVENQSGLVKDAVDSLSAQDKYLIFITHGSLSDVQDAFGADFMKHVLDTITFVSLDADAVKQIISRQTEQLKQKCDSQLHVALTIESSLNDWVLSHYDKEHGADAIIAQFNDFYISLSEAVLKDNAKEISLQVEDDVPYARYDGKKISICRSQNSQAEMDAVSKELDSVIGLDDVKSYIRSLQAHVLINQRRRQQGLKTTEISKHMIFTGNPGTGKTTIARLFARYMKAIGALSQGQLVEVTRADLVAKYVGQTAPLTMSVIRSALGGVLFIDEAYSLYRGRDDSFGLEAIDTLVKAMEDNRDDLIVILAGYKKEMAAFLEANSGLKSRFPNIIEFPDYTGEQLMAIADQIAKGKGYRIEDSVKAPLTAWFDQKQAESAATAGNGRLARNTIEEAILKQSERLLKEENADMDLLKKEDFSILKEMEQAE</sequence>
<dbReference type="InterPro" id="IPR050773">
    <property type="entry name" value="CbxX/CfxQ_RuBisCO_ESX"/>
</dbReference>
<dbReference type="GO" id="GO:0005524">
    <property type="term" value="F:ATP binding"/>
    <property type="evidence" value="ECO:0007669"/>
    <property type="project" value="UniProtKB-KW"/>
</dbReference>
<dbReference type="AlphaFoldDB" id="A0AB35U4Y4"/>
<proteinExistence type="inferred from homology"/>
<dbReference type="SMART" id="SM00382">
    <property type="entry name" value="AAA"/>
    <property type="match status" value="1"/>
</dbReference>
<protein>
    <submittedName>
        <fullName evidence="5">AAA family ATPase</fullName>
    </submittedName>
</protein>
<evidence type="ECO:0000259" key="4">
    <source>
        <dbReference type="SMART" id="SM00382"/>
    </source>
</evidence>
<gene>
    <name evidence="5" type="ORF">MOZ60_02455</name>
</gene>
<keyword evidence="6" id="KW-1185">Reference proteome</keyword>
<comment type="caution">
    <text evidence="5">The sequence shown here is derived from an EMBL/GenBank/DDBJ whole genome shotgun (WGS) entry which is preliminary data.</text>
</comment>
<evidence type="ECO:0000313" key="5">
    <source>
        <dbReference type="EMBL" id="MDX8418951.1"/>
    </source>
</evidence>
<comment type="similarity">
    <text evidence="1">Belongs to the CbxX/CfxQ family.</text>
</comment>
<dbReference type="PANTHER" id="PTHR43392">
    <property type="entry name" value="AAA-TYPE ATPASE FAMILY PROTEIN / ANKYRIN REPEAT FAMILY PROTEIN"/>
    <property type="match status" value="1"/>
</dbReference>
<dbReference type="Gene3D" id="3.40.50.300">
    <property type="entry name" value="P-loop containing nucleotide triphosphate hydrolases"/>
    <property type="match status" value="2"/>
</dbReference>
<keyword evidence="2" id="KW-0547">Nucleotide-binding</keyword>
<dbReference type="InterPro" id="IPR003959">
    <property type="entry name" value="ATPase_AAA_core"/>
</dbReference>
<feature type="domain" description="AAA+ ATPase" evidence="4">
    <location>
        <begin position="456"/>
        <end position="594"/>
    </location>
</feature>
<dbReference type="GO" id="GO:0016887">
    <property type="term" value="F:ATP hydrolysis activity"/>
    <property type="evidence" value="ECO:0007669"/>
    <property type="project" value="InterPro"/>
</dbReference>
<dbReference type="PANTHER" id="PTHR43392:SF2">
    <property type="entry name" value="AAA-TYPE ATPASE FAMILY PROTEIN _ ANKYRIN REPEAT FAMILY PROTEIN"/>
    <property type="match status" value="1"/>
</dbReference>
<dbReference type="Gene3D" id="1.10.8.60">
    <property type="match status" value="1"/>
</dbReference>
<keyword evidence="3" id="KW-0067">ATP-binding</keyword>
<evidence type="ECO:0000256" key="2">
    <source>
        <dbReference type="ARBA" id="ARBA00022741"/>
    </source>
</evidence>
<name>A0AB35U4Y4_9FIRM</name>
<dbReference type="Pfam" id="PF17866">
    <property type="entry name" value="AAA_lid_6"/>
    <property type="match status" value="1"/>
</dbReference>
<dbReference type="CDD" id="cd00009">
    <property type="entry name" value="AAA"/>
    <property type="match status" value="1"/>
</dbReference>
<dbReference type="InterPro" id="IPR003593">
    <property type="entry name" value="AAA+_ATPase"/>
</dbReference>
<accession>A0AB35U4Y4</accession>
<reference evidence="5 6" key="1">
    <citation type="submission" date="2022-03" db="EMBL/GenBank/DDBJ databases">
        <title>Novel taxa within the pig intestine.</title>
        <authorList>
            <person name="Wylensek D."/>
            <person name="Bishof K."/>
            <person name="Afrizal A."/>
            <person name="Clavel T."/>
        </authorList>
    </citation>
    <scope>NUCLEOTIDE SEQUENCE [LARGE SCALE GENOMIC DNA]</scope>
    <source>
        <strain evidence="5 6">CLA-KB-P133</strain>
    </source>
</reference>
<dbReference type="Proteomes" id="UP001286174">
    <property type="component" value="Unassembled WGS sequence"/>
</dbReference>
<evidence type="ECO:0000313" key="6">
    <source>
        <dbReference type="Proteomes" id="UP001286174"/>
    </source>
</evidence>
<evidence type="ECO:0000256" key="3">
    <source>
        <dbReference type="ARBA" id="ARBA00022840"/>
    </source>
</evidence>
<dbReference type="InterPro" id="IPR027417">
    <property type="entry name" value="P-loop_NTPase"/>
</dbReference>
<dbReference type="SUPFAM" id="SSF52540">
    <property type="entry name" value="P-loop containing nucleoside triphosphate hydrolases"/>
    <property type="match status" value="2"/>
</dbReference>
<dbReference type="Pfam" id="PF00004">
    <property type="entry name" value="AAA"/>
    <property type="match status" value="1"/>
</dbReference>
<evidence type="ECO:0000256" key="1">
    <source>
        <dbReference type="ARBA" id="ARBA00010378"/>
    </source>
</evidence>
<dbReference type="InterPro" id="IPR041627">
    <property type="entry name" value="AAA_lid_6"/>
</dbReference>
<dbReference type="RefSeq" id="WP_370595522.1">
    <property type="nucleotide sequence ID" value="NZ_JALBUR010000003.1"/>
</dbReference>
<dbReference type="PRINTS" id="PR00819">
    <property type="entry name" value="CBXCFQXSUPER"/>
</dbReference>
<organism evidence="5 6">
    <name type="scientific">Grylomicrobium aquisgranensis</name>
    <dbReference type="NCBI Taxonomy" id="2926318"/>
    <lineage>
        <taxon>Bacteria</taxon>
        <taxon>Bacillati</taxon>
        <taxon>Bacillota</taxon>
        <taxon>Erysipelotrichia</taxon>
        <taxon>Erysipelotrichales</taxon>
        <taxon>Erysipelotrichaceae</taxon>
        <taxon>Grylomicrobium</taxon>
    </lineage>
</organism>
<dbReference type="EMBL" id="JALBUR010000003">
    <property type="protein sequence ID" value="MDX8418951.1"/>
    <property type="molecule type" value="Genomic_DNA"/>
</dbReference>